<protein>
    <recommendedName>
        <fullName evidence="9 10">Multifunctional fusion protein</fullName>
    </recommendedName>
    <domain>
        <recommendedName>
            <fullName evidence="10">Delta-1-pyrroline-5-carboxylate dehydrogenase</fullName>
            <shortName evidence="10">P5C dehydrogenase</shortName>
        </recommendedName>
        <alternativeName>
            <fullName evidence="9">L-glutamate gamma-semialdehyde dehydrogenase</fullName>
        </alternativeName>
    </domain>
    <domain>
        <recommendedName>
            <fullName evidence="9">L-glutamate gamma-semialdehyde dehydrogenase</fullName>
            <ecNumber evidence="9">1.2.1.88</ecNumber>
        </recommendedName>
    </domain>
</protein>
<dbReference type="EC" id="1.2.1.88" evidence="9"/>
<evidence type="ECO:0000256" key="4">
    <source>
        <dbReference type="ARBA" id="ARBA00023027"/>
    </source>
</evidence>
<sequence length="576" mass="63497">MQSMNRFASGQRSALSRAAGLAKPAVRIRRECLSLYSKPHFVNEPSATYEKGSKERAGITKAIKDLKSKLPVQIPLEIGSKKIQKSSTLTQINPSQHAEVIADWTPATAEDVRAAISTALAAKEAWETLPFEQRAAIFLRAAELVSTKYRYDLMAAVMLGQGKNIWQAEIDVAAETCDLLRFNVQCAMEMFKQQPAVNPAGMWNRLEYRPLDGFVYSISPFNFTALAATLAYGPLLMGNVVVWKPSLSALHSSYLLHQILIEAGLPKDVVQFLPGDAEEVTAAVLESSDFAALNFTGSTAVFKSLIAKIGVATGEDRFLNYPRIVGETGGKNFHLIHKSAEINNAVNSTIRGAFEFQGQKCSATSRVYVPESIWPEFKKDLLEKTASIKVGSPEQYDNFINSVIHEEAFNRLSSFIESARDDPKLTLLAGGKAERDVGFFIHPTIYQTSDPQHEIMKKELFGPLFAVYVYPDSEWRSIPKLIDSTTRYALTGSVFARDVDALAFAEKELRHSAGNFYINTKSSGSVVGQQPFGGMRGSGTNDKVGSVNVLSRFVSVRAIKEDFEGTPEFKYPSNEV</sequence>
<dbReference type="Gene3D" id="3.40.309.10">
    <property type="entry name" value="Aldehyde Dehydrogenase, Chain A, domain 2"/>
    <property type="match status" value="1"/>
</dbReference>
<dbReference type="FunCoup" id="A0A218Z2K5">
    <property type="interactions" value="356"/>
</dbReference>
<keyword evidence="4 9" id="KW-0520">NAD</keyword>
<dbReference type="AlphaFoldDB" id="A0A218Z2K5"/>
<dbReference type="PANTHER" id="PTHR42862:SF1">
    <property type="entry name" value="DELTA-1-PYRROLINE-5-CARBOXYLATE DEHYDROGENASE 2, ISOFORM A-RELATED"/>
    <property type="match status" value="1"/>
</dbReference>
<dbReference type="InterPro" id="IPR016163">
    <property type="entry name" value="Ald_DH_C"/>
</dbReference>
<evidence type="ECO:0000256" key="9">
    <source>
        <dbReference type="RuleBase" id="RU366016"/>
    </source>
</evidence>
<reference evidence="12 13" key="1">
    <citation type="submission" date="2017-04" db="EMBL/GenBank/DDBJ databases">
        <title>Draft genome sequence of Marssonina coronaria NL1: causal agent of apple blotch.</title>
        <authorList>
            <person name="Cheng Q."/>
        </authorList>
    </citation>
    <scope>NUCLEOTIDE SEQUENCE [LARGE SCALE GENOMIC DNA]</scope>
    <source>
        <strain evidence="12 13">NL1</strain>
    </source>
</reference>
<evidence type="ECO:0000313" key="12">
    <source>
        <dbReference type="EMBL" id="OWP01870.1"/>
    </source>
</evidence>
<dbReference type="FunFam" id="3.40.309.10:FF:000005">
    <property type="entry name" value="1-pyrroline-5-carboxylate dehydrogenase 1"/>
    <property type="match status" value="1"/>
</dbReference>
<dbReference type="GO" id="GO:0003842">
    <property type="term" value="F:L-glutamate gamma-semialdehyde dehydrogenase activity"/>
    <property type="evidence" value="ECO:0007669"/>
    <property type="project" value="UniProtKB-UniRule"/>
</dbReference>
<dbReference type="InParanoid" id="A0A218Z2K5"/>
<dbReference type="InterPro" id="IPR050485">
    <property type="entry name" value="Proline_metab_enzyme"/>
</dbReference>
<comment type="caution">
    <text evidence="12">The sequence shown here is derived from an EMBL/GenBank/DDBJ whole genome shotgun (WGS) entry which is preliminary data.</text>
</comment>
<comment type="similarity">
    <text evidence="2 8">Belongs to the aldehyde dehydrogenase family.</text>
</comment>
<dbReference type="InterPro" id="IPR016161">
    <property type="entry name" value="Ald_DH/histidinol_DH"/>
</dbReference>
<name>A0A218Z2K5_9HELO</name>
<comment type="pathway">
    <text evidence="1 9">Amino-acid degradation; L-proline degradation into L-glutamate; L-glutamate from L-proline: step 2/2.</text>
</comment>
<accession>A0A218Z2K5</accession>
<evidence type="ECO:0000256" key="7">
    <source>
        <dbReference type="PROSITE-ProRule" id="PRU10007"/>
    </source>
</evidence>
<organism evidence="12 13">
    <name type="scientific">Diplocarpon coronariae</name>
    <dbReference type="NCBI Taxonomy" id="2795749"/>
    <lineage>
        <taxon>Eukaryota</taxon>
        <taxon>Fungi</taxon>
        <taxon>Dikarya</taxon>
        <taxon>Ascomycota</taxon>
        <taxon>Pezizomycotina</taxon>
        <taxon>Leotiomycetes</taxon>
        <taxon>Helotiales</taxon>
        <taxon>Drepanopezizaceae</taxon>
        <taxon>Diplocarpon</taxon>
    </lineage>
</organism>
<evidence type="ECO:0000313" key="13">
    <source>
        <dbReference type="Proteomes" id="UP000242519"/>
    </source>
</evidence>
<keyword evidence="13" id="KW-1185">Reference proteome</keyword>
<dbReference type="STRING" id="503106.A0A218Z2K5"/>
<feature type="domain" description="Aldehyde dehydrogenase" evidence="11">
    <location>
        <begin position="86"/>
        <end position="558"/>
    </location>
</feature>
<dbReference type="InterPro" id="IPR016162">
    <property type="entry name" value="Ald_DH_N"/>
</dbReference>
<evidence type="ECO:0000259" key="11">
    <source>
        <dbReference type="Pfam" id="PF00171"/>
    </source>
</evidence>
<dbReference type="InterPro" id="IPR005931">
    <property type="entry name" value="P5CDH/ALDH4A1"/>
</dbReference>
<dbReference type="NCBIfam" id="TIGR01236">
    <property type="entry name" value="D1pyr5carbox1"/>
    <property type="match status" value="1"/>
</dbReference>
<evidence type="ECO:0000256" key="10">
    <source>
        <dbReference type="RuleBase" id="RU366030"/>
    </source>
</evidence>
<evidence type="ECO:0000256" key="3">
    <source>
        <dbReference type="ARBA" id="ARBA00023002"/>
    </source>
</evidence>
<dbReference type="InterPro" id="IPR016160">
    <property type="entry name" value="Ald_DH_CS_CYS"/>
</dbReference>
<comment type="catalytic activity">
    <reaction evidence="6 9">
        <text>L-glutamate 5-semialdehyde + NAD(+) + H2O = L-glutamate + NADH + 2 H(+)</text>
        <dbReference type="Rhea" id="RHEA:30235"/>
        <dbReference type="ChEBI" id="CHEBI:15377"/>
        <dbReference type="ChEBI" id="CHEBI:15378"/>
        <dbReference type="ChEBI" id="CHEBI:29985"/>
        <dbReference type="ChEBI" id="CHEBI:57540"/>
        <dbReference type="ChEBI" id="CHEBI:57945"/>
        <dbReference type="ChEBI" id="CHEBI:58066"/>
        <dbReference type="EC" id="1.2.1.88"/>
    </reaction>
</comment>
<dbReference type="EMBL" id="MZNU01000257">
    <property type="protein sequence ID" value="OWP01870.1"/>
    <property type="molecule type" value="Genomic_DNA"/>
</dbReference>
<dbReference type="PANTHER" id="PTHR42862">
    <property type="entry name" value="DELTA-1-PYRROLINE-5-CARBOXYLATE DEHYDROGENASE 1, ISOFORM A-RELATED"/>
    <property type="match status" value="1"/>
</dbReference>
<dbReference type="PROSITE" id="PS00687">
    <property type="entry name" value="ALDEHYDE_DEHYDR_GLU"/>
    <property type="match status" value="1"/>
</dbReference>
<evidence type="ECO:0000256" key="2">
    <source>
        <dbReference type="ARBA" id="ARBA00009986"/>
    </source>
</evidence>
<dbReference type="Gene3D" id="3.40.605.10">
    <property type="entry name" value="Aldehyde Dehydrogenase, Chain A, domain 1"/>
    <property type="match status" value="1"/>
</dbReference>
<feature type="active site" evidence="7">
    <location>
        <position position="327"/>
    </location>
</feature>
<evidence type="ECO:0000256" key="1">
    <source>
        <dbReference type="ARBA" id="ARBA00004786"/>
    </source>
</evidence>
<dbReference type="Proteomes" id="UP000242519">
    <property type="component" value="Unassembled WGS sequence"/>
</dbReference>
<keyword evidence="5 9" id="KW-0642">Proline metabolism</keyword>
<proteinExistence type="inferred from homology"/>
<dbReference type="GO" id="GO:0005759">
    <property type="term" value="C:mitochondrial matrix"/>
    <property type="evidence" value="ECO:0007669"/>
    <property type="project" value="TreeGrafter"/>
</dbReference>
<dbReference type="UniPathway" id="UPA00261">
    <property type="reaction ID" value="UER00374"/>
</dbReference>
<keyword evidence="3 8" id="KW-0560">Oxidoreductase</keyword>
<evidence type="ECO:0000256" key="8">
    <source>
        <dbReference type="RuleBase" id="RU003345"/>
    </source>
</evidence>
<evidence type="ECO:0000256" key="6">
    <source>
        <dbReference type="ARBA" id="ARBA00048142"/>
    </source>
</evidence>
<evidence type="ECO:0000256" key="5">
    <source>
        <dbReference type="ARBA" id="ARBA00023062"/>
    </source>
</evidence>
<dbReference type="OrthoDB" id="5322683at2759"/>
<dbReference type="FunFam" id="3.40.605.10:FF:000006">
    <property type="entry name" value="1-pyrroline-5-carboxylate dehydrogenase"/>
    <property type="match status" value="1"/>
</dbReference>
<gene>
    <name evidence="12" type="ORF">B2J93_4720</name>
</gene>
<dbReference type="SUPFAM" id="SSF53720">
    <property type="entry name" value="ALDH-like"/>
    <property type="match status" value="1"/>
</dbReference>
<dbReference type="Pfam" id="PF00171">
    <property type="entry name" value="Aldedh"/>
    <property type="match status" value="1"/>
</dbReference>
<dbReference type="InterPro" id="IPR015590">
    <property type="entry name" value="Aldehyde_DH_dom"/>
</dbReference>
<dbReference type="GO" id="GO:0010133">
    <property type="term" value="P:L-proline catabolic process to L-glutamate"/>
    <property type="evidence" value="ECO:0007669"/>
    <property type="project" value="UniProtKB-UniRule"/>
</dbReference>
<dbReference type="PROSITE" id="PS00070">
    <property type="entry name" value="ALDEHYDE_DEHYDR_CYS"/>
    <property type="match status" value="1"/>
</dbReference>
<dbReference type="InterPro" id="IPR029510">
    <property type="entry name" value="Ald_DH_CS_GLU"/>
</dbReference>